<keyword evidence="7" id="KW-0436">Ligase</keyword>
<comment type="subcellular location">
    <subcellularLocation>
        <location evidence="1">Membrane</location>
        <topology evidence="1">Multi-pass membrane protein</topology>
    </subcellularLocation>
</comment>
<dbReference type="InterPro" id="IPR051533">
    <property type="entry name" value="WaaL-like"/>
</dbReference>
<keyword evidence="3 5" id="KW-1133">Transmembrane helix</keyword>
<feature type="transmembrane region" description="Helical" evidence="5">
    <location>
        <begin position="363"/>
        <end position="381"/>
    </location>
</feature>
<feature type="transmembrane region" description="Helical" evidence="5">
    <location>
        <begin position="59"/>
        <end position="78"/>
    </location>
</feature>
<feature type="transmembrane region" description="Helical" evidence="5">
    <location>
        <begin position="116"/>
        <end position="134"/>
    </location>
</feature>
<reference evidence="8" key="1">
    <citation type="submission" date="2017-04" db="EMBL/GenBank/DDBJ databases">
        <authorList>
            <person name="Varghese N."/>
            <person name="Submissions S."/>
        </authorList>
    </citation>
    <scope>NUCLEOTIDE SEQUENCE [LARGE SCALE GENOMIC DNA]</scope>
    <source>
        <strain evidence="8">DSM 19835</strain>
    </source>
</reference>
<gene>
    <name evidence="7" type="ORF">SAMN03080602_03176</name>
</gene>
<dbReference type="PANTHER" id="PTHR37422:SF13">
    <property type="entry name" value="LIPOPOLYSACCHARIDE BIOSYNTHESIS PROTEIN PA4999-RELATED"/>
    <property type="match status" value="1"/>
</dbReference>
<evidence type="ECO:0000256" key="4">
    <source>
        <dbReference type="ARBA" id="ARBA00023136"/>
    </source>
</evidence>
<dbReference type="STRING" id="188872.SAMN03080602_03176"/>
<dbReference type="Proteomes" id="UP000193420">
    <property type="component" value="Unassembled WGS sequence"/>
</dbReference>
<accession>A0A1X7KS77</accession>
<keyword evidence="8" id="KW-1185">Reference proteome</keyword>
<dbReference type="GO" id="GO:0016874">
    <property type="term" value="F:ligase activity"/>
    <property type="evidence" value="ECO:0007669"/>
    <property type="project" value="UniProtKB-KW"/>
</dbReference>
<evidence type="ECO:0000256" key="3">
    <source>
        <dbReference type="ARBA" id="ARBA00022989"/>
    </source>
</evidence>
<feature type="domain" description="O-antigen ligase-related" evidence="6">
    <location>
        <begin position="198"/>
        <end position="352"/>
    </location>
</feature>
<dbReference type="InterPro" id="IPR007016">
    <property type="entry name" value="O-antigen_ligase-rel_domated"/>
</dbReference>
<dbReference type="PANTHER" id="PTHR37422">
    <property type="entry name" value="TEICHURONIC ACID BIOSYNTHESIS PROTEIN TUAE"/>
    <property type="match status" value="1"/>
</dbReference>
<dbReference type="RefSeq" id="WP_085499925.1">
    <property type="nucleotide sequence ID" value="NZ_FXAO01000007.1"/>
</dbReference>
<protein>
    <submittedName>
        <fullName evidence="7">O-Antigen ligase</fullName>
    </submittedName>
</protein>
<evidence type="ECO:0000256" key="2">
    <source>
        <dbReference type="ARBA" id="ARBA00022692"/>
    </source>
</evidence>
<feature type="transmembrane region" description="Helical" evidence="5">
    <location>
        <begin position="390"/>
        <end position="407"/>
    </location>
</feature>
<feature type="transmembrane region" description="Helical" evidence="5">
    <location>
        <begin position="207"/>
        <end position="230"/>
    </location>
</feature>
<evidence type="ECO:0000259" key="6">
    <source>
        <dbReference type="Pfam" id="PF04932"/>
    </source>
</evidence>
<keyword evidence="4 5" id="KW-0472">Membrane</keyword>
<dbReference type="OrthoDB" id="1631746at2"/>
<name>A0A1X7KS77_9FLAO</name>
<feature type="transmembrane region" description="Helical" evidence="5">
    <location>
        <begin position="236"/>
        <end position="253"/>
    </location>
</feature>
<organism evidence="7 8">
    <name type="scientific">Arenibacter troitsensis</name>
    <dbReference type="NCBI Taxonomy" id="188872"/>
    <lineage>
        <taxon>Bacteria</taxon>
        <taxon>Pseudomonadati</taxon>
        <taxon>Bacteroidota</taxon>
        <taxon>Flavobacteriia</taxon>
        <taxon>Flavobacteriales</taxon>
        <taxon>Flavobacteriaceae</taxon>
        <taxon>Arenibacter</taxon>
    </lineage>
</organism>
<feature type="transmembrane region" description="Helical" evidence="5">
    <location>
        <begin position="90"/>
        <end position="107"/>
    </location>
</feature>
<evidence type="ECO:0000313" key="7">
    <source>
        <dbReference type="EMBL" id="SMG43612.1"/>
    </source>
</evidence>
<dbReference type="EMBL" id="FXAO01000007">
    <property type="protein sequence ID" value="SMG43612.1"/>
    <property type="molecule type" value="Genomic_DNA"/>
</dbReference>
<feature type="transmembrane region" description="Helical" evidence="5">
    <location>
        <begin position="336"/>
        <end position="357"/>
    </location>
</feature>
<evidence type="ECO:0000256" key="5">
    <source>
        <dbReference type="SAM" id="Phobius"/>
    </source>
</evidence>
<dbReference type="GO" id="GO:0016020">
    <property type="term" value="C:membrane"/>
    <property type="evidence" value="ECO:0007669"/>
    <property type="project" value="UniProtKB-SubCell"/>
</dbReference>
<keyword evidence="2 5" id="KW-0812">Transmembrane</keyword>
<sequence length="413" mass="47914">MIDFKQKKAFSIHSVLLSVLAAIIPSGFYNLEGIIVALLFVNWLFFVKGYNAFNEIPKGTILLFAFFTLFLIGLVYTNNVNGQFKFIGRNISYLLIPISFIGVKLTYKMVSNIKKCFIFSLIACILFANLYSIIDYMASGEMEIFLTPSIYNKFTYYGLTRVFKDWHPTYVSLFLNLGLVFAYDLYFKNKRYILWGLITALSSLNIFLLNSFIGIIVFLLIFYLFILQILNGSRKALIASTFIMLCLMSIFYIRNPFHYPKIEKFKHTEFKITDKKDERNALNLRLAKWKTSIDVFKNAPILGVSNGDYKNALYDQYVKNEFFYCAGERYSSHNQYLYTLSANGTIGLILLILILYLPFTQKARNYVFLLFLAICSIFFITEDLLARQQGVVFFIFFYVFLSHPIGINSTNEK</sequence>
<evidence type="ECO:0000313" key="8">
    <source>
        <dbReference type="Proteomes" id="UP000193420"/>
    </source>
</evidence>
<feature type="transmembrane region" description="Helical" evidence="5">
    <location>
        <begin position="169"/>
        <end position="186"/>
    </location>
</feature>
<dbReference type="Pfam" id="PF04932">
    <property type="entry name" value="Wzy_C"/>
    <property type="match status" value="1"/>
</dbReference>
<evidence type="ECO:0000256" key="1">
    <source>
        <dbReference type="ARBA" id="ARBA00004141"/>
    </source>
</evidence>
<feature type="transmembrane region" description="Helical" evidence="5">
    <location>
        <begin position="31"/>
        <end position="47"/>
    </location>
</feature>
<proteinExistence type="predicted"/>
<dbReference type="AlphaFoldDB" id="A0A1X7KS77"/>